<accession>A0AAN8PAW0</accession>
<feature type="transmembrane region" description="Helical" evidence="7">
    <location>
        <begin position="12"/>
        <end position="36"/>
    </location>
</feature>
<evidence type="ECO:0000256" key="2">
    <source>
        <dbReference type="ARBA" id="ARBA00022692"/>
    </source>
</evidence>
<dbReference type="PANTHER" id="PTHR16189:SF0">
    <property type="entry name" value="TRANSMEMBRANE PROTEIN 104"/>
    <property type="match status" value="1"/>
</dbReference>
<evidence type="ECO:0000259" key="8">
    <source>
        <dbReference type="Pfam" id="PF01490"/>
    </source>
</evidence>
<evidence type="ECO:0000313" key="9">
    <source>
        <dbReference type="EMBL" id="KAK6171583.1"/>
    </source>
</evidence>
<feature type="transmembrane region" description="Helical" evidence="7">
    <location>
        <begin position="406"/>
        <end position="431"/>
    </location>
</feature>
<keyword evidence="5" id="KW-0325">Glycoprotein</keyword>
<evidence type="ECO:0000256" key="7">
    <source>
        <dbReference type="SAM" id="Phobius"/>
    </source>
</evidence>
<evidence type="ECO:0000256" key="3">
    <source>
        <dbReference type="ARBA" id="ARBA00022989"/>
    </source>
</evidence>
<feature type="transmembrane region" description="Helical" evidence="7">
    <location>
        <begin position="130"/>
        <end position="149"/>
    </location>
</feature>
<keyword evidence="10" id="KW-1185">Reference proteome</keyword>
<comment type="similarity">
    <text evidence="6">Belongs to the TMEM104 family.</text>
</comment>
<reference evidence="9 10" key="1">
    <citation type="submission" date="2024-01" db="EMBL/GenBank/DDBJ databases">
        <title>The genome of the rayed Mediterranean limpet Patella caerulea (Linnaeus, 1758).</title>
        <authorList>
            <person name="Anh-Thu Weber A."/>
            <person name="Halstead-Nussloch G."/>
        </authorList>
    </citation>
    <scope>NUCLEOTIDE SEQUENCE [LARGE SCALE GENOMIC DNA]</scope>
    <source>
        <strain evidence="9">AATW-2023a</strain>
        <tissue evidence="9">Whole specimen</tissue>
    </source>
</reference>
<evidence type="ECO:0000256" key="5">
    <source>
        <dbReference type="ARBA" id="ARBA00023180"/>
    </source>
</evidence>
<comment type="subcellular location">
    <subcellularLocation>
        <location evidence="1">Membrane</location>
        <topology evidence="1">Multi-pass membrane protein</topology>
    </subcellularLocation>
</comment>
<proteinExistence type="inferred from homology"/>
<dbReference type="EMBL" id="JAZGQO010000014">
    <property type="protein sequence ID" value="KAK6171583.1"/>
    <property type="molecule type" value="Genomic_DNA"/>
</dbReference>
<evidence type="ECO:0000256" key="1">
    <source>
        <dbReference type="ARBA" id="ARBA00004141"/>
    </source>
</evidence>
<sequence>MADETPESGTQYSTLVGVIYVFNLIVGTGALTMPAAFHSAGWLVSLILVIFLALTSFITVTFVAEAMSVANAKEKYAKVKLGLNEVDGVSSPLLGARRSIQDGSNVFDITQKIELGRMAEIFFNKVGEKLFYACIVIYLYGDLSIYAAAVPKSLRDVSCTYRLANNTDCNKTLSEDDLCWDNSNITRMNVYRMFVAIFLVCLGPFTFFNVQKTKYLQIITTIFRWLAFGIMIVLAVMRLSNGEGKGHPAVGNLAGIPNLFGVCVYSFMCHHSLPSLITPIKDKSSLYKVLGVDYVCILIFYALLSFTGIFAFATLEDLYTLNFFNVNCETNSVTNIKFIQYFLALFPVFTLSTNFPIISITLRNNLQTMFSSPERQTNWTVHNILFPLLALLPSVAIAFGTNQVEILVGITGSYAGAGIQYVIPALLVYYARKDEVCTSGHDYKSHCSPFKHKIWIILVLIWSACCIGFVTVNHIITRQ</sequence>
<feature type="transmembrane region" description="Helical" evidence="7">
    <location>
        <begin position="42"/>
        <end position="64"/>
    </location>
</feature>
<evidence type="ECO:0000256" key="6">
    <source>
        <dbReference type="ARBA" id="ARBA00038166"/>
    </source>
</evidence>
<dbReference type="AlphaFoldDB" id="A0AAN8PAW0"/>
<dbReference type="InterPro" id="IPR013057">
    <property type="entry name" value="AA_transpt_TM"/>
</dbReference>
<keyword evidence="2 7" id="KW-0812">Transmembrane</keyword>
<keyword evidence="4 7" id="KW-0472">Membrane</keyword>
<dbReference type="Pfam" id="PF01490">
    <property type="entry name" value="Aa_trans"/>
    <property type="match status" value="1"/>
</dbReference>
<feature type="transmembrane region" description="Helical" evidence="7">
    <location>
        <begin position="249"/>
        <end position="268"/>
    </location>
</feature>
<name>A0AAN8PAW0_PATCE</name>
<feature type="transmembrane region" description="Helical" evidence="7">
    <location>
        <begin position="215"/>
        <end position="237"/>
    </location>
</feature>
<dbReference type="PANTHER" id="PTHR16189">
    <property type="entry name" value="TRANSMEMBRANE PROTEIN 104-RELATED"/>
    <property type="match status" value="1"/>
</dbReference>
<dbReference type="Proteomes" id="UP001347796">
    <property type="component" value="Unassembled WGS sequence"/>
</dbReference>
<feature type="domain" description="Amino acid transporter transmembrane" evidence="8">
    <location>
        <begin position="13"/>
        <end position="443"/>
    </location>
</feature>
<keyword evidence="3 7" id="KW-1133">Transmembrane helix</keyword>
<protein>
    <recommendedName>
        <fullName evidence="8">Amino acid transporter transmembrane domain-containing protein</fullName>
    </recommendedName>
</protein>
<organism evidence="9 10">
    <name type="scientific">Patella caerulea</name>
    <name type="common">Rayed Mediterranean limpet</name>
    <dbReference type="NCBI Taxonomy" id="87958"/>
    <lineage>
        <taxon>Eukaryota</taxon>
        <taxon>Metazoa</taxon>
        <taxon>Spiralia</taxon>
        <taxon>Lophotrochozoa</taxon>
        <taxon>Mollusca</taxon>
        <taxon>Gastropoda</taxon>
        <taxon>Patellogastropoda</taxon>
        <taxon>Patelloidea</taxon>
        <taxon>Patellidae</taxon>
        <taxon>Patella</taxon>
    </lineage>
</organism>
<dbReference type="GO" id="GO:0016020">
    <property type="term" value="C:membrane"/>
    <property type="evidence" value="ECO:0007669"/>
    <property type="project" value="UniProtKB-SubCell"/>
</dbReference>
<comment type="caution">
    <text evidence="9">The sequence shown here is derived from an EMBL/GenBank/DDBJ whole genome shotgun (WGS) entry which is preliminary data.</text>
</comment>
<feature type="transmembrane region" description="Helical" evidence="7">
    <location>
        <begin position="190"/>
        <end position="208"/>
    </location>
</feature>
<gene>
    <name evidence="9" type="ORF">SNE40_019740</name>
</gene>
<evidence type="ECO:0000256" key="4">
    <source>
        <dbReference type="ARBA" id="ARBA00023136"/>
    </source>
</evidence>
<feature type="transmembrane region" description="Helical" evidence="7">
    <location>
        <begin position="454"/>
        <end position="476"/>
    </location>
</feature>
<evidence type="ECO:0000313" key="10">
    <source>
        <dbReference type="Proteomes" id="UP001347796"/>
    </source>
</evidence>
<feature type="transmembrane region" description="Helical" evidence="7">
    <location>
        <begin position="379"/>
        <end position="400"/>
    </location>
</feature>
<feature type="transmembrane region" description="Helical" evidence="7">
    <location>
        <begin position="338"/>
        <end position="358"/>
    </location>
</feature>
<feature type="transmembrane region" description="Helical" evidence="7">
    <location>
        <begin position="289"/>
        <end position="313"/>
    </location>
</feature>